<organism evidence="1 2">
    <name type="scientific">Mycobacterium paragordonae</name>
    <dbReference type="NCBI Taxonomy" id="1389713"/>
    <lineage>
        <taxon>Bacteria</taxon>
        <taxon>Bacillati</taxon>
        <taxon>Actinomycetota</taxon>
        <taxon>Actinomycetes</taxon>
        <taxon>Mycobacteriales</taxon>
        <taxon>Mycobacteriaceae</taxon>
        <taxon>Mycobacterium</taxon>
    </lineage>
</organism>
<dbReference type="Proteomes" id="UP000465240">
    <property type="component" value="Unassembled WGS sequence"/>
</dbReference>
<accession>A0ABQ1C0R1</accession>
<sequence length="81" mass="9059">MTESILIGYAEVSALTGIPVNTLKDHHGKRRGLGQKSAVIAGRVRFRKSDVIDWINDQFERPTEAVAERRFSPLGKRLLNA</sequence>
<evidence type="ECO:0008006" key="3">
    <source>
        <dbReference type="Google" id="ProtNLM"/>
    </source>
</evidence>
<keyword evidence="2" id="KW-1185">Reference proteome</keyword>
<proteinExistence type="predicted"/>
<name>A0ABQ1C0R1_9MYCO</name>
<dbReference type="EMBL" id="BLKX01000001">
    <property type="protein sequence ID" value="GFG77900.1"/>
    <property type="molecule type" value="Genomic_DNA"/>
</dbReference>
<evidence type="ECO:0000313" key="1">
    <source>
        <dbReference type="EMBL" id="GFG77900.1"/>
    </source>
</evidence>
<evidence type="ECO:0000313" key="2">
    <source>
        <dbReference type="Proteomes" id="UP000465240"/>
    </source>
</evidence>
<dbReference type="RefSeq" id="WP_162951411.1">
    <property type="nucleotide sequence ID" value="NZ_BLKX01000001.1"/>
</dbReference>
<reference evidence="1 2" key="1">
    <citation type="journal article" date="2019" name="Emerg. Microbes Infect.">
        <title>Comprehensive subspecies identification of 175 nontuberculous mycobacteria species based on 7547 genomic profiles.</title>
        <authorList>
            <person name="Matsumoto Y."/>
            <person name="Kinjo T."/>
            <person name="Motooka D."/>
            <person name="Nabeya D."/>
            <person name="Jung N."/>
            <person name="Uechi K."/>
            <person name="Horii T."/>
            <person name="Iida T."/>
            <person name="Fujita J."/>
            <person name="Nakamura S."/>
        </authorList>
    </citation>
    <scope>NUCLEOTIDE SEQUENCE [LARGE SCALE GENOMIC DNA]</scope>
    <source>
        <strain evidence="1 2">JCM 18565</strain>
    </source>
</reference>
<gene>
    <name evidence="1" type="ORF">MPRG_11760</name>
</gene>
<protein>
    <recommendedName>
        <fullName evidence="3">DNA-binding protein</fullName>
    </recommendedName>
</protein>
<comment type="caution">
    <text evidence="1">The sequence shown here is derived from an EMBL/GenBank/DDBJ whole genome shotgun (WGS) entry which is preliminary data.</text>
</comment>